<dbReference type="Proteomes" id="UP001157418">
    <property type="component" value="Unassembled WGS sequence"/>
</dbReference>
<dbReference type="EMBL" id="CAKMRJ010005523">
    <property type="protein sequence ID" value="CAH1446479.1"/>
    <property type="molecule type" value="Genomic_DNA"/>
</dbReference>
<comment type="caution">
    <text evidence="1">The sequence shown here is derived from an EMBL/GenBank/DDBJ whole genome shotgun (WGS) entry which is preliminary data.</text>
</comment>
<name>A0AAU9P8L3_9ASTR</name>
<proteinExistence type="predicted"/>
<protein>
    <submittedName>
        <fullName evidence="1">Uncharacterized protein</fullName>
    </submittedName>
</protein>
<evidence type="ECO:0000313" key="2">
    <source>
        <dbReference type="Proteomes" id="UP001157418"/>
    </source>
</evidence>
<organism evidence="1 2">
    <name type="scientific">Lactuca virosa</name>
    <dbReference type="NCBI Taxonomy" id="75947"/>
    <lineage>
        <taxon>Eukaryota</taxon>
        <taxon>Viridiplantae</taxon>
        <taxon>Streptophyta</taxon>
        <taxon>Embryophyta</taxon>
        <taxon>Tracheophyta</taxon>
        <taxon>Spermatophyta</taxon>
        <taxon>Magnoliopsida</taxon>
        <taxon>eudicotyledons</taxon>
        <taxon>Gunneridae</taxon>
        <taxon>Pentapetalae</taxon>
        <taxon>asterids</taxon>
        <taxon>campanulids</taxon>
        <taxon>Asterales</taxon>
        <taxon>Asteraceae</taxon>
        <taxon>Cichorioideae</taxon>
        <taxon>Cichorieae</taxon>
        <taxon>Lactucinae</taxon>
        <taxon>Lactuca</taxon>
    </lineage>
</organism>
<sequence>MAIPEEAIAAAYNFIDQGIQDMRAQQELLEVDLAHILARFHALENNHPLRNHLRILARIIVVRYMNYLLMADSYTLIRIQLSWLVFIRRQMDGLMDVINVSNLLVEQIAGIANGITLGDMDGNHANSVETVNNISNMIHVLAVGLGLDGNAELQVPNNFVEHVMNVLFTP</sequence>
<keyword evidence="2" id="KW-1185">Reference proteome</keyword>
<gene>
    <name evidence="1" type="ORF">LVIROSA_LOCUS32169</name>
</gene>
<reference evidence="1 2" key="1">
    <citation type="submission" date="2022-01" db="EMBL/GenBank/DDBJ databases">
        <authorList>
            <person name="Xiong W."/>
            <person name="Schranz E."/>
        </authorList>
    </citation>
    <scope>NUCLEOTIDE SEQUENCE [LARGE SCALE GENOMIC DNA]</scope>
</reference>
<evidence type="ECO:0000313" key="1">
    <source>
        <dbReference type="EMBL" id="CAH1446479.1"/>
    </source>
</evidence>
<accession>A0AAU9P8L3</accession>
<dbReference type="AlphaFoldDB" id="A0AAU9P8L3"/>